<organism evidence="1 2">
    <name type="scientific">Tunturiibacter gelidiferens</name>
    <dbReference type="NCBI Taxonomy" id="3069689"/>
    <lineage>
        <taxon>Bacteria</taxon>
        <taxon>Pseudomonadati</taxon>
        <taxon>Acidobacteriota</taxon>
        <taxon>Terriglobia</taxon>
        <taxon>Terriglobales</taxon>
        <taxon>Acidobacteriaceae</taxon>
        <taxon>Tunturiibacter</taxon>
    </lineage>
</organism>
<reference evidence="1" key="1">
    <citation type="submission" date="2020-08" db="EMBL/GenBank/DDBJ databases">
        <title>Genomic Encyclopedia of Type Strains, Phase IV (KMG-V): Genome sequencing to study the core and pangenomes of soil and plant-associated prokaryotes.</title>
        <authorList>
            <person name="Whitman W."/>
        </authorList>
    </citation>
    <scope>NUCLEOTIDE SEQUENCE</scope>
    <source>
        <strain evidence="1">M8UP15</strain>
    </source>
</reference>
<comment type="caution">
    <text evidence="1">The sequence shown here is derived from an EMBL/GenBank/DDBJ whole genome shotgun (WGS) entry which is preliminary data.</text>
</comment>
<gene>
    <name evidence="1" type="ORF">HDF13_001295</name>
</gene>
<keyword evidence="2" id="KW-1185">Reference proteome</keyword>
<name>A0ACC5NWM0_9BACT</name>
<evidence type="ECO:0000313" key="2">
    <source>
        <dbReference type="Proteomes" id="UP000569005"/>
    </source>
</evidence>
<proteinExistence type="predicted"/>
<dbReference type="EMBL" id="JACHEA010000001">
    <property type="protein sequence ID" value="MBB5338962.1"/>
    <property type="molecule type" value="Genomic_DNA"/>
</dbReference>
<sequence length="161" mass="17423">MKAERVGINMMDITVCGAVAPYNPILGGKLVCLLLCSSEIVHAYRERYKNHVSVIASSMAAKEVHRDPQLVLMATTSLYGVGSSQYNRIRVPAELVGGNAGESVGFIELGKSEGFGSFHFSKETIKVAQALLGRLDGGRKVNSIFGEGVNPLMRKLREALR</sequence>
<dbReference type="Proteomes" id="UP000569005">
    <property type="component" value="Unassembled WGS sequence"/>
</dbReference>
<protein>
    <submittedName>
        <fullName evidence="1">Uncharacterized protein</fullName>
    </submittedName>
</protein>
<accession>A0ACC5NWM0</accession>
<evidence type="ECO:0000313" key="1">
    <source>
        <dbReference type="EMBL" id="MBB5338962.1"/>
    </source>
</evidence>